<comment type="caution">
    <text evidence="1">The sequence shown here is derived from an EMBL/GenBank/DDBJ whole genome shotgun (WGS) entry which is preliminary data.</text>
</comment>
<dbReference type="Proteomes" id="UP000249467">
    <property type="component" value="Unassembled WGS sequence"/>
</dbReference>
<reference evidence="1 2" key="1">
    <citation type="submission" date="2018-04" db="EMBL/GenBank/DDBJ databases">
        <authorList>
            <person name="Go L.Y."/>
            <person name="Mitchell J.A."/>
        </authorList>
    </citation>
    <scope>NUCLEOTIDE SEQUENCE [LARGE SCALE GENOMIC DNA]</scope>
    <source>
        <strain evidence="1">ULC066bin1</strain>
    </source>
</reference>
<organism evidence="1 2">
    <name type="scientific">Pseudanabaena frigida</name>
    <dbReference type="NCBI Taxonomy" id="945775"/>
    <lineage>
        <taxon>Bacteria</taxon>
        <taxon>Bacillati</taxon>
        <taxon>Cyanobacteriota</taxon>
        <taxon>Cyanophyceae</taxon>
        <taxon>Pseudanabaenales</taxon>
        <taxon>Pseudanabaenaceae</taxon>
        <taxon>Pseudanabaena</taxon>
    </lineage>
</organism>
<name>A0A2W4YBW3_9CYAN</name>
<reference evidence="1 2" key="2">
    <citation type="submission" date="2018-06" db="EMBL/GenBank/DDBJ databases">
        <title>Metagenomic assembly of (sub)arctic Cyanobacteria and their associated microbiome from non-axenic cultures.</title>
        <authorList>
            <person name="Baurain D."/>
        </authorList>
    </citation>
    <scope>NUCLEOTIDE SEQUENCE [LARGE SCALE GENOMIC DNA]</scope>
    <source>
        <strain evidence="1">ULC066bin1</strain>
    </source>
</reference>
<dbReference type="AlphaFoldDB" id="A0A2W4YBW3"/>
<protein>
    <submittedName>
        <fullName evidence="1">Uncharacterized protein</fullName>
    </submittedName>
</protein>
<accession>A0A2W4YBW3</accession>
<gene>
    <name evidence="1" type="ORF">DCF19_12190</name>
</gene>
<evidence type="ECO:0000313" key="2">
    <source>
        <dbReference type="Proteomes" id="UP000249467"/>
    </source>
</evidence>
<dbReference type="EMBL" id="QBML01000014">
    <property type="protein sequence ID" value="PZO40638.1"/>
    <property type="molecule type" value="Genomic_DNA"/>
</dbReference>
<sequence>MIRHILTDTLAQDLNGVTSTSVPTLANIWAKKYIQNLQTDSPKQDIKSNNLEEILSEERRATTAAHLLQSLRFSSAQAWVKTENLLMGQLQSHGISSDLIDPWQIATDSRYLLEQALQVYTENSERRLLEIELNTDGQILKLQSYTRLPTIGQLSGAIAQNVGKIRKKYTSADPRTIGFVSMQFHYSGQMLLNLLPPLEQLIVNSYFKVIDDHLYMPLQRAYDAAGNLDYEDMGLKSVRHLLALTSEIARQVSQKTLIMYSDYQCYSGVLSSPQIRISSVRDIEMFQVYLCLCVLEKSVISIQQELFPLCIMLYPPLKVSWELVRTLLRLLSQEMHNYLDEQYVVAFEPYLMALSEMFSADVLPEA</sequence>
<proteinExistence type="predicted"/>
<evidence type="ECO:0000313" key="1">
    <source>
        <dbReference type="EMBL" id="PZO40638.1"/>
    </source>
</evidence>